<keyword evidence="2" id="KW-1185">Reference proteome</keyword>
<protein>
    <submittedName>
        <fullName evidence="1">Uncharacterized protein</fullName>
    </submittedName>
</protein>
<name>A0ACC0JQ83_CHOFU</name>
<reference evidence="1 2" key="1">
    <citation type="journal article" date="2022" name="Genome Biol. Evol.">
        <title>The Spruce Budworm Genome: Reconstructing the Evolutionary History of Antifreeze Proteins.</title>
        <authorList>
            <person name="Beliveau C."/>
            <person name="Gagne P."/>
            <person name="Picq S."/>
            <person name="Vernygora O."/>
            <person name="Keeling C.I."/>
            <person name="Pinkney K."/>
            <person name="Doucet D."/>
            <person name="Wen F."/>
            <person name="Johnston J.S."/>
            <person name="Maaroufi H."/>
            <person name="Boyle B."/>
            <person name="Laroche J."/>
            <person name="Dewar K."/>
            <person name="Juretic N."/>
            <person name="Blackburn G."/>
            <person name="Nisole A."/>
            <person name="Brunet B."/>
            <person name="Brandao M."/>
            <person name="Lumley L."/>
            <person name="Duan J."/>
            <person name="Quan G."/>
            <person name="Lucarotti C.J."/>
            <person name="Roe A.D."/>
            <person name="Sperling F.A.H."/>
            <person name="Levesque R.C."/>
            <person name="Cusson M."/>
        </authorList>
    </citation>
    <scope>NUCLEOTIDE SEQUENCE [LARGE SCALE GENOMIC DNA]</scope>
    <source>
        <strain evidence="1">Glfc:IPQL:Cfum</strain>
    </source>
</reference>
<dbReference type="Proteomes" id="UP001064048">
    <property type="component" value="Chromosome 8"/>
</dbReference>
<accession>A0ACC0JQ83</accession>
<proteinExistence type="predicted"/>
<organism evidence="1 2">
    <name type="scientific">Choristoneura fumiferana</name>
    <name type="common">Spruce budworm moth</name>
    <name type="synonym">Archips fumiferana</name>
    <dbReference type="NCBI Taxonomy" id="7141"/>
    <lineage>
        <taxon>Eukaryota</taxon>
        <taxon>Metazoa</taxon>
        <taxon>Ecdysozoa</taxon>
        <taxon>Arthropoda</taxon>
        <taxon>Hexapoda</taxon>
        <taxon>Insecta</taxon>
        <taxon>Pterygota</taxon>
        <taxon>Neoptera</taxon>
        <taxon>Endopterygota</taxon>
        <taxon>Lepidoptera</taxon>
        <taxon>Glossata</taxon>
        <taxon>Ditrysia</taxon>
        <taxon>Tortricoidea</taxon>
        <taxon>Tortricidae</taxon>
        <taxon>Tortricinae</taxon>
        <taxon>Choristoneura</taxon>
    </lineage>
</organism>
<gene>
    <name evidence="1" type="ORF">MSG28_005134</name>
</gene>
<evidence type="ECO:0000313" key="1">
    <source>
        <dbReference type="EMBL" id="KAI8426204.1"/>
    </source>
</evidence>
<dbReference type="EMBL" id="CM046108">
    <property type="protein sequence ID" value="KAI8426204.1"/>
    <property type="molecule type" value="Genomic_DNA"/>
</dbReference>
<evidence type="ECO:0000313" key="2">
    <source>
        <dbReference type="Proteomes" id="UP001064048"/>
    </source>
</evidence>
<sequence>MFDIAVAGCEHGAGGGGGGGGPTPGGRGADTIRRVKVKMSSVSAQGVVERASAELSRRITGLGLRGGGARPAWWSASPTRCAGPPLRRAPRPATPAPLTPTPRLGPVHTRREIPGKILLVLQRQRPTDARASVHQVARHAILVAALVERPGRCARLP</sequence>
<comment type="caution">
    <text evidence="1">The sequence shown here is derived from an EMBL/GenBank/DDBJ whole genome shotgun (WGS) entry which is preliminary data.</text>
</comment>